<feature type="domain" description="Tetrapyrrole biosynthesis uroporphyrinogen III synthase" evidence="10">
    <location>
        <begin position="14"/>
        <end position="233"/>
    </location>
</feature>
<dbReference type="GO" id="GO:0004852">
    <property type="term" value="F:uroporphyrinogen-III synthase activity"/>
    <property type="evidence" value="ECO:0007669"/>
    <property type="project" value="UniProtKB-UniRule"/>
</dbReference>
<evidence type="ECO:0000256" key="1">
    <source>
        <dbReference type="ARBA" id="ARBA00004772"/>
    </source>
</evidence>
<protein>
    <recommendedName>
        <fullName evidence="7 9">Uroporphyrinogen-III synthase</fullName>
        <ecNumber evidence="3 9">4.2.1.75</ecNumber>
    </recommendedName>
</protein>
<evidence type="ECO:0000256" key="8">
    <source>
        <dbReference type="ARBA" id="ARBA00048617"/>
    </source>
</evidence>
<dbReference type="UniPathway" id="UPA00251">
    <property type="reaction ID" value="UER00320"/>
</dbReference>
<evidence type="ECO:0000256" key="5">
    <source>
        <dbReference type="ARBA" id="ARBA00023244"/>
    </source>
</evidence>
<accession>A0A7W9Y9H3</accession>
<reference evidence="11 12" key="1">
    <citation type="submission" date="2020-08" db="EMBL/GenBank/DDBJ databases">
        <title>Genomic Encyclopedia of Type Strains, Phase IV (KMG-IV): sequencing the most valuable type-strain genomes for metagenomic binning, comparative biology and taxonomic classification.</title>
        <authorList>
            <person name="Goeker M."/>
        </authorList>
    </citation>
    <scope>NUCLEOTIDE SEQUENCE [LARGE SCALE GENOMIC DNA]</scope>
    <source>
        <strain evidence="11 12">DSM 100734</strain>
    </source>
</reference>
<dbReference type="GO" id="GO:0006780">
    <property type="term" value="P:uroporphyrinogen III biosynthetic process"/>
    <property type="evidence" value="ECO:0007669"/>
    <property type="project" value="UniProtKB-UniRule"/>
</dbReference>
<dbReference type="Pfam" id="PF02602">
    <property type="entry name" value="HEM4"/>
    <property type="match status" value="1"/>
</dbReference>
<evidence type="ECO:0000256" key="2">
    <source>
        <dbReference type="ARBA" id="ARBA00008133"/>
    </source>
</evidence>
<evidence type="ECO:0000256" key="6">
    <source>
        <dbReference type="ARBA" id="ARBA00037589"/>
    </source>
</evidence>
<comment type="catalytic activity">
    <reaction evidence="8 9">
        <text>hydroxymethylbilane = uroporphyrinogen III + H2O</text>
        <dbReference type="Rhea" id="RHEA:18965"/>
        <dbReference type="ChEBI" id="CHEBI:15377"/>
        <dbReference type="ChEBI" id="CHEBI:57308"/>
        <dbReference type="ChEBI" id="CHEBI:57845"/>
        <dbReference type="EC" id="4.2.1.75"/>
    </reaction>
</comment>
<dbReference type="EC" id="4.2.1.75" evidence="3 9"/>
<dbReference type="InterPro" id="IPR039793">
    <property type="entry name" value="UROS/Hem4"/>
</dbReference>
<comment type="function">
    <text evidence="6 9">Catalyzes cyclization of the linear tetrapyrrole, hydroxymethylbilane, to the macrocyclic uroporphyrinogen III.</text>
</comment>
<evidence type="ECO:0000259" key="10">
    <source>
        <dbReference type="Pfam" id="PF02602"/>
    </source>
</evidence>
<evidence type="ECO:0000313" key="11">
    <source>
        <dbReference type="EMBL" id="MBB6164317.1"/>
    </source>
</evidence>
<dbReference type="PANTHER" id="PTHR38042:SF1">
    <property type="entry name" value="UROPORPHYRINOGEN-III SYNTHASE, CHLOROPLASTIC"/>
    <property type="match status" value="1"/>
</dbReference>
<dbReference type="AlphaFoldDB" id="A0A7W9Y9H3"/>
<evidence type="ECO:0000256" key="9">
    <source>
        <dbReference type="RuleBase" id="RU366031"/>
    </source>
</evidence>
<dbReference type="Gene3D" id="3.40.50.10090">
    <property type="match status" value="2"/>
</dbReference>
<comment type="similarity">
    <text evidence="2 9">Belongs to the uroporphyrinogen-III synthase family.</text>
</comment>
<dbReference type="InterPro" id="IPR036108">
    <property type="entry name" value="4pyrrol_syn_uPrphyn_synt_sf"/>
</dbReference>
<sequence length="236" mass="25677">MRVVVTRPEISAAKTAERLKRMEHDPVLLPLSNAMHHHQLAADALASPHSALIVTSAETLRALAEIGSDAGIDDRTTLFAVGEKTAAAARSAGFRNIHIGSGDGAGLADLIASKFDQPDLPLLYLAGKPRAGSLELRLEELGLPVRVAEIYEMIPVDYRPEEIDERLRAHPPHAVLLYSRENTLRFFEIAEQHAVSLPETAFLCISTRTADAVPAAFRPRVRVAESPDENALFALL</sequence>
<evidence type="ECO:0000313" key="12">
    <source>
        <dbReference type="Proteomes" id="UP000547879"/>
    </source>
</evidence>
<evidence type="ECO:0000256" key="4">
    <source>
        <dbReference type="ARBA" id="ARBA00023239"/>
    </source>
</evidence>
<dbReference type="SUPFAM" id="SSF69618">
    <property type="entry name" value="HemD-like"/>
    <property type="match status" value="1"/>
</dbReference>
<dbReference type="Proteomes" id="UP000547879">
    <property type="component" value="Unassembled WGS sequence"/>
</dbReference>
<name>A0A7W9Y9H3_9HYPH</name>
<evidence type="ECO:0000256" key="7">
    <source>
        <dbReference type="ARBA" id="ARBA00040167"/>
    </source>
</evidence>
<gene>
    <name evidence="11" type="ORF">HNQ72_004158</name>
</gene>
<dbReference type="EMBL" id="JACHEG010000005">
    <property type="protein sequence ID" value="MBB6164317.1"/>
    <property type="molecule type" value="Genomic_DNA"/>
</dbReference>
<evidence type="ECO:0000256" key="3">
    <source>
        <dbReference type="ARBA" id="ARBA00013109"/>
    </source>
</evidence>
<keyword evidence="12" id="KW-1185">Reference proteome</keyword>
<keyword evidence="4 9" id="KW-0456">Lyase</keyword>
<dbReference type="InterPro" id="IPR003754">
    <property type="entry name" value="4pyrrol_synth_uPrphyn_synth"/>
</dbReference>
<dbReference type="GO" id="GO:0006782">
    <property type="term" value="P:protoporphyrinogen IX biosynthetic process"/>
    <property type="evidence" value="ECO:0007669"/>
    <property type="project" value="UniProtKB-UniRule"/>
</dbReference>
<dbReference type="CDD" id="cd06578">
    <property type="entry name" value="HemD"/>
    <property type="match status" value="1"/>
</dbReference>
<dbReference type="RefSeq" id="WP_183994786.1">
    <property type="nucleotide sequence ID" value="NZ_BMHW01000003.1"/>
</dbReference>
<comment type="caution">
    <text evidence="11">The sequence shown here is derived from an EMBL/GenBank/DDBJ whole genome shotgun (WGS) entry which is preliminary data.</text>
</comment>
<organism evidence="11 12">
    <name type="scientific">Rhizobium wenxiniae</name>
    <dbReference type="NCBI Taxonomy" id="1737357"/>
    <lineage>
        <taxon>Bacteria</taxon>
        <taxon>Pseudomonadati</taxon>
        <taxon>Pseudomonadota</taxon>
        <taxon>Alphaproteobacteria</taxon>
        <taxon>Hyphomicrobiales</taxon>
        <taxon>Rhizobiaceae</taxon>
        <taxon>Rhizobium/Agrobacterium group</taxon>
        <taxon>Rhizobium</taxon>
    </lineage>
</organism>
<comment type="pathway">
    <text evidence="1 9">Porphyrin-containing compound metabolism; protoporphyrin-IX biosynthesis; coproporphyrinogen-III from 5-aminolevulinate: step 3/4.</text>
</comment>
<proteinExistence type="inferred from homology"/>
<keyword evidence="5 9" id="KW-0627">Porphyrin biosynthesis</keyword>
<dbReference type="NCBIfam" id="NF006621">
    <property type="entry name" value="PRK09189.1"/>
    <property type="match status" value="1"/>
</dbReference>
<dbReference type="PANTHER" id="PTHR38042">
    <property type="entry name" value="UROPORPHYRINOGEN-III SYNTHASE, CHLOROPLASTIC"/>
    <property type="match status" value="1"/>
</dbReference>